<comment type="caution">
    <text evidence="5">The sequence shown here is derived from an EMBL/GenBank/DDBJ whole genome shotgun (WGS) entry which is preliminary data.</text>
</comment>
<evidence type="ECO:0000313" key="6">
    <source>
        <dbReference type="Proteomes" id="UP001612915"/>
    </source>
</evidence>
<reference evidence="5 6" key="1">
    <citation type="submission" date="2024-10" db="EMBL/GenBank/DDBJ databases">
        <title>The Natural Products Discovery Center: Release of the First 8490 Sequenced Strains for Exploring Actinobacteria Biosynthetic Diversity.</title>
        <authorList>
            <person name="Kalkreuter E."/>
            <person name="Kautsar S.A."/>
            <person name="Yang D."/>
            <person name="Bader C.D."/>
            <person name="Teijaro C.N."/>
            <person name="Fluegel L."/>
            <person name="Davis C.M."/>
            <person name="Simpson J.R."/>
            <person name="Lauterbach L."/>
            <person name="Steele A.D."/>
            <person name="Gui C."/>
            <person name="Meng S."/>
            <person name="Li G."/>
            <person name="Viehrig K."/>
            <person name="Ye F."/>
            <person name="Su P."/>
            <person name="Kiefer A.F."/>
            <person name="Nichols A."/>
            <person name="Cepeda A.J."/>
            <person name="Yan W."/>
            <person name="Fan B."/>
            <person name="Jiang Y."/>
            <person name="Adhikari A."/>
            <person name="Zheng C.-J."/>
            <person name="Schuster L."/>
            <person name="Cowan T.M."/>
            <person name="Smanski M.J."/>
            <person name="Chevrette M.G."/>
            <person name="De Carvalho L.P.S."/>
            <person name="Shen B."/>
        </authorList>
    </citation>
    <scope>NUCLEOTIDE SEQUENCE [LARGE SCALE GENOMIC DNA]</scope>
    <source>
        <strain evidence="5 6">NPDC049639</strain>
    </source>
</reference>
<dbReference type="InterPro" id="IPR036388">
    <property type="entry name" value="WH-like_DNA-bd_sf"/>
</dbReference>
<dbReference type="PANTHER" id="PTHR42756:SF1">
    <property type="entry name" value="TRANSCRIPTIONAL REPRESSOR OF EMRAB OPERON"/>
    <property type="match status" value="1"/>
</dbReference>
<accession>A0ABW8AU82</accession>
<evidence type="ECO:0000256" key="3">
    <source>
        <dbReference type="ARBA" id="ARBA00023163"/>
    </source>
</evidence>
<dbReference type="PROSITE" id="PS50995">
    <property type="entry name" value="HTH_MARR_2"/>
    <property type="match status" value="1"/>
</dbReference>
<sequence length="144" mass="15931">MANAAPKLTDNLGYLLKHAYLQLEARLNEALAPFDLDARELGVLVVIAGSAPLSQQQISQRMGVDRTTMVALLDALERKGVVFRHPDVDDRRRNVVEFTTAGRSTFERAVAARHAAERAFLHRVDARGADALRDTLKVLLEISD</sequence>
<dbReference type="SMART" id="SM00347">
    <property type="entry name" value="HTH_MARR"/>
    <property type="match status" value="1"/>
</dbReference>
<dbReference type="InterPro" id="IPR036390">
    <property type="entry name" value="WH_DNA-bd_sf"/>
</dbReference>
<keyword evidence="6" id="KW-1185">Reference proteome</keyword>
<dbReference type="Proteomes" id="UP001612915">
    <property type="component" value="Unassembled WGS sequence"/>
</dbReference>
<evidence type="ECO:0000256" key="1">
    <source>
        <dbReference type="ARBA" id="ARBA00023015"/>
    </source>
</evidence>
<dbReference type="Gene3D" id="1.10.10.10">
    <property type="entry name" value="Winged helix-like DNA-binding domain superfamily/Winged helix DNA-binding domain"/>
    <property type="match status" value="1"/>
</dbReference>
<proteinExistence type="predicted"/>
<dbReference type="RefSeq" id="WP_398284539.1">
    <property type="nucleotide sequence ID" value="NZ_JBITLV010000012.1"/>
</dbReference>
<evidence type="ECO:0000259" key="4">
    <source>
        <dbReference type="PROSITE" id="PS50995"/>
    </source>
</evidence>
<dbReference type="PRINTS" id="PR00598">
    <property type="entry name" value="HTHMARR"/>
</dbReference>
<evidence type="ECO:0000313" key="5">
    <source>
        <dbReference type="EMBL" id="MFI7589936.1"/>
    </source>
</evidence>
<evidence type="ECO:0000256" key="2">
    <source>
        <dbReference type="ARBA" id="ARBA00023125"/>
    </source>
</evidence>
<name>A0ABW8AU82_9ACTN</name>
<dbReference type="Pfam" id="PF12802">
    <property type="entry name" value="MarR_2"/>
    <property type="match status" value="1"/>
</dbReference>
<dbReference type="EMBL" id="JBITLV010000012">
    <property type="protein sequence ID" value="MFI7589936.1"/>
    <property type="molecule type" value="Genomic_DNA"/>
</dbReference>
<gene>
    <name evidence="5" type="ORF">ACIB24_22935</name>
</gene>
<keyword evidence="1" id="KW-0805">Transcription regulation</keyword>
<keyword evidence="2" id="KW-0238">DNA-binding</keyword>
<feature type="domain" description="HTH marR-type" evidence="4">
    <location>
        <begin position="9"/>
        <end position="141"/>
    </location>
</feature>
<protein>
    <submittedName>
        <fullName evidence="5">MarR family winged helix-turn-helix transcriptional regulator</fullName>
    </submittedName>
</protein>
<dbReference type="InterPro" id="IPR000835">
    <property type="entry name" value="HTH_MarR-typ"/>
</dbReference>
<dbReference type="SUPFAM" id="SSF46785">
    <property type="entry name" value="Winged helix' DNA-binding domain"/>
    <property type="match status" value="1"/>
</dbReference>
<organism evidence="5 6">
    <name type="scientific">Spongisporangium articulatum</name>
    <dbReference type="NCBI Taxonomy" id="3362603"/>
    <lineage>
        <taxon>Bacteria</taxon>
        <taxon>Bacillati</taxon>
        <taxon>Actinomycetota</taxon>
        <taxon>Actinomycetes</taxon>
        <taxon>Kineosporiales</taxon>
        <taxon>Kineosporiaceae</taxon>
        <taxon>Spongisporangium</taxon>
    </lineage>
</organism>
<keyword evidence="3" id="KW-0804">Transcription</keyword>
<dbReference type="PANTHER" id="PTHR42756">
    <property type="entry name" value="TRANSCRIPTIONAL REGULATOR, MARR"/>
    <property type="match status" value="1"/>
</dbReference>